<name>A0ABQ9JFY4_9CUCU</name>
<evidence type="ECO:0000259" key="2">
    <source>
        <dbReference type="PROSITE" id="PS51915"/>
    </source>
</evidence>
<feature type="binding site" evidence="1">
    <location>
        <position position="57"/>
    </location>
    <ligand>
        <name>Zn(2+)</name>
        <dbReference type="ChEBI" id="CHEBI:29105"/>
    </ligand>
</feature>
<evidence type="ECO:0000313" key="3">
    <source>
        <dbReference type="EMBL" id="KAJ8977131.1"/>
    </source>
</evidence>
<dbReference type="Proteomes" id="UP001162164">
    <property type="component" value="Unassembled WGS sequence"/>
</dbReference>
<keyword evidence="4" id="KW-1185">Reference proteome</keyword>
<feature type="binding site" evidence="1">
    <location>
        <position position="17"/>
    </location>
    <ligand>
        <name>Zn(2+)</name>
        <dbReference type="ChEBI" id="CHEBI:29105"/>
    </ligand>
</feature>
<reference evidence="3" key="1">
    <citation type="journal article" date="2023" name="Insect Mol. Biol.">
        <title>Genome sequencing provides insights into the evolution of gene families encoding plant cell wall-degrading enzymes in longhorned beetles.</title>
        <authorList>
            <person name="Shin N.R."/>
            <person name="Okamura Y."/>
            <person name="Kirsch R."/>
            <person name="Pauchet Y."/>
        </authorList>
    </citation>
    <scope>NUCLEOTIDE SEQUENCE</scope>
    <source>
        <strain evidence="3">MMC_N1</strain>
    </source>
</reference>
<keyword evidence="1" id="KW-0863">Zinc-finger</keyword>
<evidence type="ECO:0000313" key="4">
    <source>
        <dbReference type="Proteomes" id="UP001162164"/>
    </source>
</evidence>
<sequence length="199" mass="23479">MNELMKLMFFMAESGVCRLCLEEHHMDFEVITDHTTAILNILHLKMDLSISKEPVMCKSCARNVKMAFGFKSTCLYTEELVMSFACDQHTSHFYLKEVYKELKSLITANDSVCRFCMTCSETSNFTSLDNMIEEGLVSRELLGLYLPEIKKKLWLGIKHIYWFIEKSLKWRCIYVNHVILRRNINRVLKLIFLVHKKKF</sequence>
<feature type="domain" description="ZAD" evidence="2">
    <location>
        <begin position="15"/>
        <end position="84"/>
    </location>
</feature>
<gene>
    <name evidence="3" type="ORF">NQ317_011667</name>
</gene>
<dbReference type="PROSITE" id="PS51915">
    <property type="entry name" value="ZAD"/>
    <property type="match status" value="1"/>
</dbReference>
<feature type="binding site" evidence="1">
    <location>
        <position position="20"/>
    </location>
    <ligand>
        <name>Zn(2+)</name>
        <dbReference type="ChEBI" id="CHEBI:29105"/>
    </ligand>
</feature>
<organism evidence="3 4">
    <name type="scientific">Molorchus minor</name>
    <dbReference type="NCBI Taxonomy" id="1323400"/>
    <lineage>
        <taxon>Eukaryota</taxon>
        <taxon>Metazoa</taxon>
        <taxon>Ecdysozoa</taxon>
        <taxon>Arthropoda</taxon>
        <taxon>Hexapoda</taxon>
        <taxon>Insecta</taxon>
        <taxon>Pterygota</taxon>
        <taxon>Neoptera</taxon>
        <taxon>Endopterygota</taxon>
        <taxon>Coleoptera</taxon>
        <taxon>Polyphaga</taxon>
        <taxon>Cucujiformia</taxon>
        <taxon>Chrysomeloidea</taxon>
        <taxon>Cerambycidae</taxon>
        <taxon>Lamiinae</taxon>
        <taxon>Monochamini</taxon>
        <taxon>Molorchus</taxon>
    </lineage>
</organism>
<comment type="caution">
    <text evidence="3">The sequence shown here is derived from an EMBL/GenBank/DDBJ whole genome shotgun (WGS) entry which is preliminary data.</text>
</comment>
<dbReference type="SMART" id="SM00868">
    <property type="entry name" value="zf-AD"/>
    <property type="match status" value="1"/>
</dbReference>
<keyword evidence="1" id="KW-0862">Zinc</keyword>
<dbReference type="EMBL" id="JAPWTJ010000585">
    <property type="protein sequence ID" value="KAJ8977131.1"/>
    <property type="molecule type" value="Genomic_DNA"/>
</dbReference>
<evidence type="ECO:0000256" key="1">
    <source>
        <dbReference type="PROSITE-ProRule" id="PRU01263"/>
    </source>
</evidence>
<feature type="binding site" evidence="1">
    <location>
        <position position="60"/>
    </location>
    <ligand>
        <name>Zn(2+)</name>
        <dbReference type="ChEBI" id="CHEBI:29105"/>
    </ligand>
</feature>
<proteinExistence type="predicted"/>
<keyword evidence="1" id="KW-0479">Metal-binding</keyword>
<accession>A0ABQ9JFY4</accession>
<dbReference type="InterPro" id="IPR012934">
    <property type="entry name" value="Znf_AD"/>
</dbReference>
<dbReference type="Pfam" id="PF07776">
    <property type="entry name" value="zf-AD"/>
    <property type="match status" value="1"/>
</dbReference>
<protein>
    <recommendedName>
        <fullName evidence="2">ZAD domain-containing protein</fullName>
    </recommendedName>
</protein>